<feature type="compositionally biased region" description="Polar residues" evidence="5">
    <location>
        <begin position="1145"/>
        <end position="1155"/>
    </location>
</feature>
<dbReference type="WBParaSite" id="SRDH1_96740.2">
    <property type="protein sequence ID" value="SRDH1_96740.2"/>
    <property type="gene ID" value="SRDH1_96740"/>
</dbReference>
<evidence type="ECO:0000256" key="3">
    <source>
        <dbReference type="ARBA" id="ARBA00022833"/>
    </source>
</evidence>
<organism evidence="7 8">
    <name type="scientific">Schistosoma rodhaini</name>
    <dbReference type="NCBI Taxonomy" id="6188"/>
    <lineage>
        <taxon>Eukaryota</taxon>
        <taxon>Metazoa</taxon>
        <taxon>Spiralia</taxon>
        <taxon>Lophotrochozoa</taxon>
        <taxon>Platyhelminthes</taxon>
        <taxon>Trematoda</taxon>
        <taxon>Digenea</taxon>
        <taxon>Strigeidida</taxon>
        <taxon>Schistosomatoidea</taxon>
        <taxon>Schistosomatidae</taxon>
        <taxon>Schistosoma</taxon>
    </lineage>
</organism>
<feature type="compositionally biased region" description="Polar residues" evidence="5">
    <location>
        <begin position="1211"/>
        <end position="1238"/>
    </location>
</feature>
<dbReference type="GO" id="GO:0000785">
    <property type="term" value="C:chromatin"/>
    <property type="evidence" value="ECO:0007669"/>
    <property type="project" value="TreeGrafter"/>
</dbReference>
<evidence type="ECO:0000256" key="1">
    <source>
        <dbReference type="ARBA" id="ARBA00022723"/>
    </source>
</evidence>
<keyword evidence="7" id="KW-1185">Reference proteome</keyword>
<keyword evidence="1" id="KW-0479">Metal-binding</keyword>
<feature type="region of interest" description="Disordered" evidence="5">
    <location>
        <begin position="705"/>
        <end position="730"/>
    </location>
</feature>
<dbReference type="CDD" id="cd16650">
    <property type="entry name" value="SP-RING_PIAS-like"/>
    <property type="match status" value="1"/>
</dbReference>
<evidence type="ECO:0000259" key="6">
    <source>
        <dbReference type="PROSITE" id="PS51044"/>
    </source>
</evidence>
<dbReference type="PROSITE" id="PS51044">
    <property type="entry name" value="ZF_SP_RING"/>
    <property type="match status" value="1"/>
</dbReference>
<name>A0AA85GJG1_9TREM</name>
<feature type="region of interest" description="Disordered" evidence="5">
    <location>
        <begin position="1144"/>
        <end position="1241"/>
    </location>
</feature>
<dbReference type="GO" id="GO:0061665">
    <property type="term" value="F:SUMO ligase activity"/>
    <property type="evidence" value="ECO:0007669"/>
    <property type="project" value="TreeGrafter"/>
</dbReference>
<sequence>MSCTPPCLKMSTPNLPNGNIRSGLPFELCRSDYSLPITVISQASPLVSVPRNVFNTYPSSTQSRGSNVLQKPTVSNSTSNFSLATTSNIAQSNANTFANYPAFNSIFQTLLRGTNPSQVTISPPNVSGYVNTVAGPNGNLFTGFRPTQLSYQPNIRITAPGIISSGSTHGTVNSVALRSTNYTTRNSVSSTSTCTTTATTTCNSLTTSRTANPSVESLFVSSNLVPVSDSINRTQKLGATAFLRWAEACTRSFRKERISVWPRCKADSDALHEMNWIISPPGLLGIYSESPFLRPVVLLRRVQFTAPGNVNPNIPDTDNMVRSLREMADAKVTKYPGFAPQFPPSAASVGFTTDYMTYVFTLELERQVVKLLRPKTGDHSEWRVVLRLGWATTDFYVPSNVSSVASSRRALVLEALPRCLSIRVSGRPVPLPDPIFHGGQAQRLGKRLRLSIDITDKVLLKCGSAVRNRVVDIELTWLHAPLEDQSVGLLNLVADGLVSPLLCHLIGLPLVQVTLDRAYSVSDLRNTFNLDNPEAHKNFINGPFLDPIEFPSLTVNADGSGTLEDHGVFGAYDNCLPPTFSLPADDTKHELKSRLQKSSNDSDLCIEDGDVELADYIPVCLLCPLTRTRIDLPVRSFNCSHLQCFDLHSYLTINMRRPRWSCPICSISAPFRDLRVDEFFMSILKNPRSVDVEFVQLDGNGDWHLNNPNDVSPNSSFITESNQTKSEQKNVEEEVKASITLEKLDVPNEKAKLTTDKSNESETNTVDVNNTHMDTTEQVTNDNQNNTISNNNHYQLEPDVIILSDDDDDHNDNNNNDIKEAETNLQNDRNNKSINQCPQKVDKLKTTCNNSQKNDINNGFPCLKEKSIISSNTQSTRTFTLEIDLTNDDSDSSSLCEPNNRILEAPFTTDHIVPTNDIQQSDLSSDFIRTRDEIRFGNKGPLIVISPLPSISIPNSLSGSTEENDLNSHLDEFTAIRNELTMDPKQISRADSNWPPGLVQTMLRTSNSSFNNINQFDINDSKSAFYQRLLEVTAHRVNQTMLKRNSHISLKDNEKLLYNKALSLAFDGGGSKRKGTSTRPNNNKVNSRPKTSKKVLTSDSEDEFPDKPCSIASSSTSTGRRNAHIIKQQQAAALARLIQERSTRIRSTSEASNEQNQKEIENLPSTSSTSKKVKSKKNSVIAQSNKKRPIRKRPRRRRPSNISDDSDSSSQSLYTSEMSCVSTSEPSNDSSFVNSSQCTDEDDDLSIDSFSSDDRSKKLNANLKLRLWNTIYLTFEGNKLCNNIILYLICQPNLQYNKVILAEYGSYEKTVV</sequence>
<accession>A0AA85GJG1</accession>
<dbReference type="PANTHER" id="PTHR10782:SF4">
    <property type="entry name" value="TONALLI, ISOFORM E"/>
    <property type="match status" value="1"/>
</dbReference>
<reference evidence="7" key="1">
    <citation type="submission" date="2022-06" db="EMBL/GenBank/DDBJ databases">
        <authorList>
            <person name="Berger JAMES D."/>
            <person name="Berger JAMES D."/>
        </authorList>
    </citation>
    <scope>NUCLEOTIDE SEQUENCE [LARGE SCALE GENOMIC DNA]</scope>
</reference>
<evidence type="ECO:0000313" key="7">
    <source>
        <dbReference type="Proteomes" id="UP000050792"/>
    </source>
</evidence>
<feature type="compositionally biased region" description="Basic residues" evidence="5">
    <location>
        <begin position="1185"/>
        <end position="1199"/>
    </location>
</feature>
<evidence type="ECO:0000256" key="2">
    <source>
        <dbReference type="ARBA" id="ARBA00022771"/>
    </source>
</evidence>
<feature type="domain" description="SP-RING-type" evidence="6">
    <location>
        <begin position="607"/>
        <end position="689"/>
    </location>
</feature>
<feature type="compositionally biased region" description="Polar residues" evidence="5">
    <location>
        <begin position="1077"/>
        <end position="1098"/>
    </location>
</feature>
<evidence type="ECO:0000256" key="4">
    <source>
        <dbReference type="PROSITE-ProRule" id="PRU00452"/>
    </source>
</evidence>
<dbReference type="PANTHER" id="PTHR10782">
    <property type="entry name" value="ZINC FINGER MIZ DOMAIN-CONTAINING PROTEIN"/>
    <property type="match status" value="1"/>
</dbReference>
<dbReference type="Proteomes" id="UP000050792">
    <property type="component" value="Unassembled WGS sequence"/>
</dbReference>
<dbReference type="InterPro" id="IPR013083">
    <property type="entry name" value="Znf_RING/FYVE/PHD"/>
</dbReference>
<dbReference type="GO" id="GO:0016925">
    <property type="term" value="P:protein sumoylation"/>
    <property type="evidence" value="ECO:0007669"/>
    <property type="project" value="TreeGrafter"/>
</dbReference>
<keyword evidence="3" id="KW-0862">Zinc</keyword>
<feature type="compositionally biased region" description="Polar residues" evidence="5">
    <location>
        <begin position="706"/>
        <end position="725"/>
    </location>
</feature>
<dbReference type="GO" id="GO:0008270">
    <property type="term" value="F:zinc ion binding"/>
    <property type="evidence" value="ECO:0007669"/>
    <property type="project" value="UniProtKB-KW"/>
</dbReference>
<reference evidence="8" key="2">
    <citation type="submission" date="2023-11" db="UniProtKB">
        <authorList>
            <consortium name="WormBaseParasite"/>
        </authorList>
    </citation>
    <scope>IDENTIFICATION</scope>
</reference>
<dbReference type="Pfam" id="PF02891">
    <property type="entry name" value="zf-MIZ"/>
    <property type="match status" value="1"/>
</dbReference>
<evidence type="ECO:0000256" key="5">
    <source>
        <dbReference type="SAM" id="MobiDB-lite"/>
    </source>
</evidence>
<keyword evidence="2 4" id="KW-0863">Zinc-finger</keyword>
<dbReference type="InterPro" id="IPR004181">
    <property type="entry name" value="Znf_MIZ"/>
</dbReference>
<evidence type="ECO:0000313" key="8">
    <source>
        <dbReference type="WBParaSite" id="SRDH1_96740.2"/>
    </source>
</evidence>
<dbReference type="Gene3D" id="3.30.40.10">
    <property type="entry name" value="Zinc/RING finger domain, C3HC4 (zinc finger)"/>
    <property type="match status" value="1"/>
</dbReference>
<protein>
    <recommendedName>
        <fullName evidence="6">SP-RING-type domain-containing protein</fullName>
    </recommendedName>
</protein>
<feature type="region of interest" description="Disordered" evidence="5">
    <location>
        <begin position="1068"/>
        <end position="1121"/>
    </location>
</feature>
<proteinExistence type="predicted"/>
<feature type="compositionally biased region" description="Polar residues" evidence="5">
    <location>
        <begin position="1111"/>
        <end position="1120"/>
    </location>
</feature>